<gene>
    <name evidence="1" type="ORF">DLD82_14985</name>
</gene>
<dbReference type="RefSeq" id="WP_109941928.1">
    <property type="nucleotide sequence ID" value="NZ_CP176366.1"/>
</dbReference>
<evidence type="ECO:0000313" key="2">
    <source>
        <dbReference type="Proteomes" id="UP000245934"/>
    </source>
</evidence>
<reference evidence="1 2" key="1">
    <citation type="submission" date="2018-05" db="EMBL/GenBank/DDBJ databases">
        <title>Draft genome of Methanospirillum stamsii Pt1.</title>
        <authorList>
            <person name="Dueholm M.S."/>
            <person name="Nielsen P.H."/>
            <person name="Bakmann L.F."/>
            <person name="Otzen D.E."/>
        </authorList>
    </citation>
    <scope>NUCLEOTIDE SEQUENCE [LARGE SCALE GENOMIC DNA]</scope>
    <source>
        <strain evidence="1 2">Pt1</strain>
    </source>
</reference>
<evidence type="ECO:0000313" key="1">
    <source>
        <dbReference type="EMBL" id="PWR70794.1"/>
    </source>
</evidence>
<accession>A0A2V2MRD5</accession>
<sequence>MQKITLTISSDIALQLQHLASEQKVTVEVIATDLLNQAMQGKKPEAFRIVQSERIGQPVFSDSEGLKEIIHRQDEEIIWLRDQITRLSTLTPTTHVIKHEYPAFNATLRDNPENPFCDEKKNLKPGNKKSETADTIQPYQVSVEDVQYSVQEPGIESDELLTSNFSGPDRVDERTLRDSIGGVRGEVDYTIREAAAIAGESEAVILEFITNGFLPAKMEGTMYHIRGADLQRYMMSK</sequence>
<organism evidence="1 2">
    <name type="scientific">Methanospirillum stamsii</name>
    <dbReference type="NCBI Taxonomy" id="1277351"/>
    <lineage>
        <taxon>Archaea</taxon>
        <taxon>Methanobacteriati</taxon>
        <taxon>Methanobacteriota</taxon>
        <taxon>Stenosarchaea group</taxon>
        <taxon>Methanomicrobia</taxon>
        <taxon>Methanomicrobiales</taxon>
        <taxon>Methanospirillaceae</taxon>
        <taxon>Methanospirillum</taxon>
    </lineage>
</organism>
<proteinExistence type="predicted"/>
<keyword evidence="2" id="KW-1185">Reference proteome</keyword>
<evidence type="ECO:0008006" key="3">
    <source>
        <dbReference type="Google" id="ProtNLM"/>
    </source>
</evidence>
<dbReference type="EMBL" id="QGMZ01000039">
    <property type="protein sequence ID" value="PWR70794.1"/>
    <property type="molecule type" value="Genomic_DNA"/>
</dbReference>
<name>A0A2V2MRD5_9EURY</name>
<comment type="caution">
    <text evidence="1">The sequence shown here is derived from an EMBL/GenBank/DDBJ whole genome shotgun (WGS) entry which is preliminary data.</text>
</comment>
<dbReference type="OrthoDB" id="117811at2157"/>
<dbReference type="Proteomes" id="UP000245934">
    <property type="component" value="Unassembled WGS sequence"/>
</dbReference>
<dbReference type="GeneID" id="97608198"/>
<protein>
    <recommendedName>
        <fullName evidence="3">Helix-turn-helix domain-containing protein</fullName>
    </recommendedName>
</protein>
<dbReference type="AlphaFoldDB" id="A0A2V2MRD5"/>